<accession>A0AAV4NPA5</accession>
<keyword evidence="2" id="KW-1185">Reference proteome</keyword>
<evidence type="ECO:0000313" key="2">
    <source>
        <dbReference type="Proteomes" id="UP001054837"/>
    </source>
</evidence>
<dbReference type="AlphaFoldDB" id="A0AAV4NPA5"/>
<evidence type="ECO:0000313" key="1">
    <source>
        <dbReference type="EMBL" id="GIX86619.1"/>
    </source>
</evidence>
<organism evidence="1 2">
    <name type="scientific">Caerostris darwini</name>
    <dbReference type="NCBI Taxonomy" id="1538125"/>
    <lineage>
        <taxon>Eukaryota</taxon>
        <taxon>Metazoa</taxon>
        <taxon>Ecdysozoa</taxon>
        <taxon>Arthropoda</taxon>
        <taxon>Chelicerata</taxon>
        <taxon>Arachnida</taxon>
        <taxon>Araneae</taxon>
        <taxon>Araneomorphae</taxon>
        <taxon>Entelegynae</taxon>
        <taxon>Araneoidea</taxon>
        <taxon>Araneidae</taxon>
        <taxon>Caerostris</taxon>
    </lineage>
</organism>
<reference evidence="1 2" key="1">
    <citation type="submission" date="2021-06" db="EMBL/GenBank/DDBJ databases">
        <title>Caerostris darwini draft genome.</title>
        <authorList>
            <person name="Kono N."/>
            <person name="Arakawa K."/>
        </authorList>
    </citation>
    <scope>NUCLEOTIDE SEQUENCE [LARGE SCALE GENOMIC DNA]</scope>
</reference>
<gene>
    <name evidence="1" type="ORF">CDAR_539341</name>
</gene>
<dbReference type="EMBL" id="BPLQ01001907">
    <property type="protein sequence ID" value="GIX86619.1"/>
    <property type="molecule type" value="Genomic_DNA"/>
</dbReference>
<dbReference type="Proteomes" id="UP001054837">
    <property type="component" value="Unassembled WGS sequence"/>
</dbReference>
<proteinExistence type="predicted"/>
<comment type="caution">
    <text evidence="1">The sequence shown here is derived from an EMBL/GenBank/DDBJ whole genome shotgun (WGS) entry which is preliminary data.</text>
</comment>
<protein>
    <submittedName>
        <fullName evidence="1">Uncharacterized protein</fullName>
    </submittedName>
</protein>
<sequence length="190" mass="22207">MTCIQDRIKGLNEQVRQFGSCPISNCKIPNPIHFENAEGTNHVNVKLNKKDNDCDSKGFKFPAKRNTIRSINMIIPLQNVPVEENSITIAPKIPPIMNRTLTIIDKSRWESSIQMRPKKTMNTLKYIRLRQEGSMNERPFKRAIVQKCDWAYEDFQTTEMDIDYILQIQNDEYLKVCQTERRRLSEGTDI</sequence>
<name>A0AAV4NPA5_9ARAC</name>